<evidence type="ECO:0000313" key="1">
    <source>
        <dbReference type="EMBL" id="QHS95387.1"/>
    </source>
</evidence>
<reference evidence="1" key="1">
    <citation type="journal article" date="2020" name="Nature">
        <title>Giant virus diversity and host interactions through global metagenomics.</title>
        <authorList>
            <person name="Schulz F."/>
            <person name="Roux S."/>
            <person name="Paez-Espino D."/>
            <person name="Jungbluth S."/>
            <person name="Walsh D.A."/>
            <person name="Denef V.J."/>
            <person name="McMahon K.D."/>
            <person name="Konstantinidis K.T."/>
            <person name="Eloe-Fadrosh E.A."/>
            <person name="Kyrpides N.C."/>
            <person name="Woyke T."/>
        </authorList>
    </citation>
    <scope>NUCLEOTIDE SEQUENCE</scope>
    <source>
        <strain evidence="1">GVMAG-M-3300018428-35</strain>
    </source>
</reference>
<proteinExistence type="predicted"/>
<accession>A0A6C0BSL5</accession>
<dbReference type="EMBL" id="MN739249">
    <property type="protein sequence ID" value="QHS95387.1"/>
    <property type="molecule type" value="Genomic_DNA"/>
</dbReference>
<name>A0A6C0BSL5_9ZZZZ</name>
<dbReference type="AlphaFoldDB" id="A0A6C0BSL5"/>
<organism evidence="1">
    <name type="scientific">viral metagenome</name>
    <dbReference type="NCBI Taxonomy" id="1070528"/>
    <lineage>
        <taxon>unclassified sequences</taxon>
        <taxon>metagenomes</taxon>
        <taxon>organismal metagenomes</taxon>
    </lineage>
</organism>
<protein>
    <submittedName>
        <fullName evidence="1">Uncharacterized protein</fullName>
    </submittedName>
</protein>
<sequence>METIQTPQYSKISNIFTTTNDKFQCNPFGKSNNFGNYFQRCNKNSESALWGNYRPVPDTCNIKPHTGNPCHSIWNNLTKRKSVVDYKREPTYNYKPLNLTSKPFHYEHKPPDYGKALVIPPSSCKCNCN</sequence>